<dbReference type="Proteomes" id="UP000095280">
    <property type="component" value="Unplaced"/>
</dbReference>
<dbReference type="AlphaFoldDB" id="A0A1I8JQE8"/>
<evidence type="ECO:0000313" key="2">
    <source>
        <dbReference type="Proteomes" id="UP000095280"/>
    </source>
</evidence>
<organism evidence="2 3">
    <name type="scientific">Macrostomum lignano</name>
    <dbReference type="NCBI Taxonomy" id="282301"/>
    <lineage>
        <taxon>Eukaryota</taxon>
        <taxon>Metazoa</taxon>
        <taxon>Spiralia</taxon>
        <taxon>Lophotrochozoa</taxon>
        <taxon>Platyhelminthes</taxon>
        <taxon>Rhabditophora</taxon>
        <taxon>Macrostomorpha</taxon>
        <taxon>Macrostomida</taxon>
        <taxon>Macrostomidae</taxon>
        <taxon>Macrostomum</taxon>
    </lineage>
</organism>
<reference evidence="3" key="1">
    <citation type="submission" date="2016-11" db="UniProtKB">
        <authorList>
            <consortium name="WormBaseParasite"/>
        </authorList>
    </citation>
    <scope>IDENTIFICATION</scope>
</reference>
<feature type="region of interest" description="Disordered" evidence="1">
    <location>
        <begin position="223"/>
        <end position="312"/>
    </location>
</feature>
<proteinExistence type="predicted"/>
<feature type="region of interest" description="Disordered" evidence="1">
    <location>
        <begin position="329"/>
        <end position="402"/>
    </location>
</feature>
<feature type="compositionally biased region" description="Polar residues" evidence="1">
    <location>
        <begin position="329"/>
        <end position="345"/>
    </location>
</feature>
<protein>
    <submittedName>
        <fullName evidence="3">SH2 domain-containing protein</fullName>
    </submittedName>
</protein>
<evidence type="ECO:0000313" key="3">
    <source>
        <dbReference type="WBParaSite" id="snap_masked-unitig_33513-processed-gene-0.0-mRNA-1"/>
    </source>
</evidence>
<feature type="compositionally biased region" description="Basic and acidic residues" evidence="1">
    <location>
        <begin position="223"/>
        <end position="233"/>
    </location>
</feature>
<feature type="compositionally biased region" description="Basic and acidic residues" evidence="1">
    <location>
        <begin position="273"/>
        <end position="296"/>
    </location>
</feature>
<evidence type="ECO:0000256" key="1">
    <source>
        <dbReference type="SAM" id="MobiDB-lite"/>
    </source>
</evidence>
<feature type="compositionally biased region" description="Pro residues" evidence="1">
    <location>
        <begin position="300"/>
        <end position="310"/>
    </location>
</feature>
<sequence length="532" mass="58258">GTAAAAGHRADSNVVGCLARRSPSALPIGERRICVGCRLLLATAGAAFRSSCCGIGLAEYSNDEKFQLDSVLQRVHAAQAMDEKRKDTTSVSRLQTGPDRGQFSFRRELQSGLLYKCASSAAASSTPFSKRYVCQPLPEPRLLQLRPSGAQSLCSATLCHLEFVTEAQSGEWFLAEVRRRTERALLWPRDFAGIAEEGAKTAHACARLHRSCCPKRLESWRRLKKPKGAERARQRLVPGQTSARPPPASETRQADSGQRNAKKKKKDKKRKREREGRSAKQKQKEEKREKTAEGHSPESCQPPPAPPPPVELTVIEPSAGVIVEADCSVNSGSGRCRRSQFQTRTGQEELGEPRNLKLPPSSGPVAQRLLSPRRSRMNDEDGAAAAAAEADKASTSGTSNRCDSQVSVARRFKSSKATSLLFLKLSAPPRPPPRSLRSPKRAIGGLFWTFDCVGCCPGCSFWKNQLRVCAEQHQRDRRLLRGIRASGEVEISAKFSSGVLTVLVHRCRNLARIDGRQPSPYVKTLTCCAGQD</sequence>
<feature type="compositionally biased region" description="Polar residues" evidence="1">
    <location>
        <begin position="250"/>
        <end position="259"/>
    </location>
</feature>
<keyword evidence="2" id="KW-1185">Reference proteome</keyword>
<dbReference type="WBParaSite" id="snap_masked-unitig_33513-processed-gene-0.0-mRNA-1">
    <property type="protein sequence ID" value="snap_masked-unitig_33513-processed-gene-0.0-mRNA-1"/>
    <property type="gene ID" value="snap_masked-unitig_33513-processed-gene-0.0"/>
</dbReference>
<name>A0A1I8JQE8_9PLAT</name>
<feature type="compositionally biased region" description="Basic residues" evidence="1">
    <location>
        <begin position="260"/>
        <end position="272"/>
    </location>
</feature>
<accession>A0A1I8JQE8</accession>